<dbReference type="Pfam" id="PF00378">
    <property type="entry name" value="ECH_1"/>
    <property type="match status" value="1"/>
</dbReference>
<dbReference type="Proteomes" id="UP000254889">
    <property type="component" value="Chromosome"/>
</dbReference>
<gene>
    <name evidence="1" type="ORF">DW352_09615</name>
</gene>
<evidence type="ECO:0000313" key="2">
    <source>
        <dbReference type="Proteomes" id="UP000254889"/>
    </source>
</evidence>
<dbReference type="PANTHER" id="PTHR43459">
    <property type="entry name" value="ENOYL-COA HYDRATASE"/>
    <property type="match status" value="1"/>
</dbReference>
<reference evidence="1 2" key="1">
    <citation type="submission" date="2018-07" db="EMBL/GenBank/DDBJ databases">
        <authorList>
            <person name="Quirk P.G."/>
            <person name="Krulwich T.A."/>
        </authorList>
    </citation>
    <scope>NUCLEOTIDE SEQUENCE [LARGE SCALE GENOMIC DNA]</scope>
    <source>
        <strain evidence="1 2">CC-BB4</strain>
    </source>
</reference>
<protein>
    <submittedName>
        <fullName evidence="1">Enoyl-CoA hydratase/isomerase family protein</fullName>
    </submittedName>
</protein>
<dbReference type="OrthoDB" id="7271016at2"/>
<dbReference type="InterPro" id="IPR001753">
    <property type="entry name" value="Enoyl-CoA_hydra/iso"/>
</dbReference>
<evidence type="ECO:0000313" key="1">
    <source>
        <dbReference type="EMBL" id="AXK83957.1"/>
    </source>
</evidence>
<organism evidence="1 2">
    <name type="scientific">Pseudolabrys taiwanensis</name>
    <dbReference type="NCBI Taxonomy" id="331696"/>
    <lineage>
        <taxon>Bacteria</taxon>
        <taxon>Pseudomonadati</taxon>
        <taxon>Pseudomonadota</taxon>
        <taxon>Alphaproteobacteria</taxon>
        <taxon>Hyphomicrobiales</taxon>
        <taxon>Xanthobacteraceae</taxon>
        <taxon>Pseudolabrys</taxon>
    </lineage>
</organism>
<dbReference type="CDD" id="cd06558">
    <property type="entry name" value="crotonase-like"/>
    <property type="match status" value="1"/>
</dbReference>
<dbReference type="EMBL" id="CP031417">
    <property type="protein sequence ID" value="AXK83957.1"/>
    <property type="molecule type" value="Genomic_DNA"/>
</dbReference>
<accession>A0A346A460</accession>
<dbReference type="PANTHER" id="PTHR43459:SF1">
    <property type="entry name" value="EG:BACN32G11.4 PROTEIN"/>
    <property type="match status" value="1"/>
</dbReference>
<dbReference type="KEGG" id="ptaw:DW352_09615"/>
<dbReference type="Gene3D" id="3.90.226.10">
    <property type="entry name" value="2-enoyl-CoA Hydratase, Chain A, domain 1"/>
    <property type="match status" value="1"/>
</dbReference>
<name>A0A346A460_9HYPH</name>
<sequence>MPASELIVTRPVDGTMVVTIDRAAKRNALDANLVECLHEALDAAAIANAHLLCLRGAGASFCTGFDLSDLDSETDGDLLLRFVRIEMLLNRIYNAPFVTLALAHGDVRGAGADLFAACERRFVVDDARFCFPGAALGAVAGIGRLVSRVGRDHGREIMRSGRELGADEALAIGLASGLVTRADVDSLLTRESAAASRLDRETVAALHAVRARDGAEDLAHLTMSAARPGLKDRILAYRERMTQRKQQLALVQQRFVQSPSVGGGDGH</sequence>
<keyword evidence="1" id="KW-0413">Isomerase</keyword>
<dbReference type="AlphaFoldDB" id="A0A346A460"/>
<proteinExistence type="predicted"/>
<dbReference type="GO" id="GO:0016853">
    <property type="term" value="F:isomerase activity"/>
    <property type="evidence" value="ECO:0007669"/>
    <property type="project" value="UniProtKB-KW"/>
</dbReference>
<dbReference type="InterPro" id="IPR029045">
    <property type="entry name" value="ClpP/crotonase-like_dom_sf"/>
</dbReference>
<keyword evidence="2" id="KW-1185">Reference proteome</keyword>
<dbReference type="SUPFAM" id="SSF52096">
    <property type="entry name" value="ClpP/crotonase"/>
    <property type="match status" value="1"/>
</dbReference>